<accession>A0AAD7EBD2</accession>
<name>A0AAD7EBD2_9AGAR</name>
<dbReference type="SUPFAM" id="SSF52047">
    <property type="entry name" value="RNI-like"/>
    <property type="match status" value="1"/>
</dbReference>
<evidence type="ECO:0000256" key="1">
    <source>
        <dbReference type="SAM" id="Coils"/>
    </source>
</evidence>
<evidence type="ECO:0000313" key="2">
    <source>
        <dbReference type="EMBL" id="KAJ7309127.1"/>
    </source>
</evidence>
<reference evidence="2" key="1">
    <citation type="submission" date="2023-03" db="EMBL/GenBank/DDBJ databases">
        <title>Massive genome expansion in bonnet fungi (Mycena s.s.) driven by repeated elements and novel gene families across ecological guilds.</title>
        <authorList>
            <consortium name="Lawrence Berkeley National Laboratory"/>
            <person name="Harder C.B."/>
            <person name="Miyauchi S."/>
            <person name="Viragh M."/>
            <person name="Kuo A."/>
            <person name="Thoen E."/>
            <person name="Andreopoulos B."/>
            <person name="Lu D."/>
            <person name="Skrede I."/>
            <person name="Drula E."/>
            <person name="Henrissat B."/>
            <person name="Morin E."/>
            <person name="Kohler A."/>
            <person name="Barry K."/>
            <person name="LaButti K."/>
            <person name="Morin E."/>
            <person name="Salamov A."/>
            <person name="Lipzen A."/>
            <person name="Mereny Z."/>
            <person name="Hegedus B."/>
            <person name="Baldrian P."/>
            <person name="Stursova M."/>
            <person name="Weitz H."/>
            <person name="Taylor A."/>
            <person name="Grigoriev I.V."/>
            <person name="Nagy L.G."/>
            <person name="Martin F."/>
            <person name="Kauserud H."/>
        </authorList>
    </citation>
    <scope>NUCLEOTIDE SEQUENCE</scope>
    <source>
        <strain evidence="2">CBHHK002</strain>
    </source>
</reference>
<comment type="caution">
    <text evidence="2">The sequence shown here is derived from an EMBL/GenBank/DDBJ whole genome shotgun (WGS) entry which is preliminary data.</text>
</comment>
<gene>
    <name evidence="2" type="ORF">DFH08DRAFT_486747</name>
</gene>
<proteinExistence type="predicted"/>
<evidence type="ECO:0008006" key="4">
    <source>
        <dbReference type="Google" id="ProtNLM"/>
    </source>
</evidence>
<sequence length="517" mass="58573">MVRVCWRRGASPEVTTASPKSPPLLAPRHLLRSNDVPLDPETPFIRGIISEGQNQIDALDAQIDKTEAEIVRLAQKRDEMAEHVRQHRAILAPVRRVPPELVCEILVLSLSSSDDGPKNRPPWHLGHICRLWKHCVLEYPALWSSIRTITIPSALLRRTPFHMIEAQLFPSANAPLRVCWSPCRNGDLPDLNSTELVLAHSSRWRVLVLNTSEYESELNLGWLHAANGRLPALEKFESRGQYADIPNIFSTAPSLRKVFLADWDFEPSLQALQLSWAQITHYSGSLRLEWQMEILEKAPNLVSCAIGFPVWIHDFEPGIPLVLPHLRRLHIEMPGFLQRLQAPLLRELFCSYSGGHGRSETVPFVERSGCSLQKLSLMRCSINSDLITVLRGLPSVIHLIIEVQNEIENYSEQGDLFDALADDLCPNLISLAYGFKSNFTAAHFNFFNMAQSRFRLNLPRSCLTQLRLFRSRDYRTSEAYPPSIVAAIQDMCNVGFDARCLEPSEADDLLQGKHFFS</sequence>
<protein>
    <recommendedName>
        <fullName evidence="4">F-box domain-containing protein</fullName>
    </recommendedName>
</protein>
<keyword evidence="1" id="KW-0175">Coiled coil</keyword>
<feature type="coiled-coil region" evidence="1">
    <location>
        <begin position="49"/>
        <end position="83"/>
    </location>
</feature>
<dbReference type="Gene3D" id="3.80.10.10">
    <property type="entry name" value="Ribonuclease Inhibitor"/>
    <property type="match status" value="1"/>
</dbReference>
<dbReference type="InterPro" id="IPR032675">
    <property type="entry name" value="LRR_dom_sf"/>
</dbReference>
<dbReference type="AlphaFoldDB" id="A0AAD7EBD2"/>
<organism evidence="2 3">
    <name type="scientific">Mycena albidolilacea</name>
    <dbReference type="NCBI Taxonomy" id="1033008"/>
    <lineage>
        <taxon>Eukaryota</taxon>
        <taxon>Fungi</taxon>
        <taxon>Dikarya</taxon>
        <taxon>Basidiomycota</taxon>
        <taxon>Agaricomycotina</taxon>
        <taxon>Agaricomycetes</taxon>
        <taxon>Agaricomycetidae</taxon>
        <taxon>Agaricales</taxon>
        <taxon>Marasmiineae</taxon>
        <taxon>Mycenaceae</taxon>
        <taxon>Mycena</taxon>
    </lineage>
</organism>
<dbReference type="EMBL" id="JARIHO010000083">
    <property type="protein sequence ID" value="KAJ7309127.1"/>
    <property type="molecule type" value="Genomic_DNA"/>
</dbReference>
<keyword evidence="3" id="KW-1185">Reference proteome</keyword>
<dbReference type="Proteomes" id="UP001218218">
    <property type="component" value="Unassembled WGS sequence"/>
</dbReference>
<evidence type="ECO:0000313" key="3">
    <source>
        <dbReference type="Proteomes" id="UP001218218"/>
    </source>
</evidence>